<dbReference type="CDD" id="cd03249">
    <property type="entry name" value="ABC_MTABC3_MDL1_MDL2"/>
    <property type="match status" value="2"/>
</dbReference>
<evidence type="ECO:0000256" key="12">
    <source>
        <dbReference type="ARBA" id="ARBA00023180"/>
    </source>
</evidence>
<keyword evidence="12" id="KW-0325">Glycoprotein</keyword>
<dbReference type="SMART" id="SM00382">
    <property type="entry name" value="AAA"/>
    <property type="match status" value="2"/>
</dbReference>
<dbReference type="InterPro" id="IPR003593">
    <property type="entry name" value="AAA+_ATPase"/>
</dbReference>
<evidence type="ECO:0000256" key="3">
    <source>
        <dbReference type="ARBA" id="ARBA00012191"/>
    </source>
</evidence>
<dbReference type="FunFam" id="3.40.50.300:FF:000916">
    <property type="entry name" value="ABC transporter B family member 9"/>
    <property type="match status" value="1"/>
</dbReference>
<evidence type="ECO:0000256" key="1">
    <source>
        <dbReference type="ARBA" id="ARBA00004141"/>
    </source>
</evidence>
<dbReference type="GO" id="GO:0090374">
    <property type="term" value="P:oligopeptide export from mitochondrion"/>
    <property type="evidence" value="ECO:0007669"/>
    <property type="project" value="TreeGrafter"/>
</dbReference>
<dbReference type="FunFam" id="1.20.1560.10:FF:000018">
    <property type="entry name" value="ATP-binding cassette subfamily B member 11"/>
    <property type="match status" value="1"/>
</dbReference>
<feature type="transmembrane region" description="Helical" evidence="16">
    <location>
        <begin position="852"/>
        <end position="872"/>
    </location>
</feature>
<organism evidence="19 20">
    <name type="scientific">Plectus sambesii</name>
    <dbReference type="NCBI Taxonomy" id="2011161"/>
    <lineage>
        <taxon>Eukaryota</taxon>
        <taxon>Metazoa</taxon>
        <taxon>Ecdysozoa</taxon>
        <taxon>Nematoda</taxon>
        <taxon>Chromadorea</taxon>
        <taxon>Plectida</taxon>
        <taxon>Plectina</taxon>
        <taxon>Plectoidea</taxon>
        <taxon>Plectidae</taxon>
        <taxon>Plectus</taxon>
    </lineage>
</organism>
<dbReference type="InterPro" id="IPR027417">
    <property type="entry name" value="P-loop_NTPase"/>
</dbReference>
<dbReference type="FunFam" id="1.20.1560.10:FF:000009">
    <property type="entry name" value="ABC transporter B family member 1"/>
    <property type="match status" value="1"/>
</dbReference>
<feature type="transmembrane region" description="Helical" evidence="16">
    <location>
        <begin position="729"/>
        <end position="753"/>
    </location>
</feature>
<comment type="catalytic activity">
    <reaction evidence="13">
        <text>ATP + H2O + xenobioticSide 1 = ADP + phosphate + xenobioticSide 2.</text>
        <dbReference type="EC" id="7.6.2.2"/>
    </reaction>
</comment>
<dbReference type="Pfam" id="PF00664">
    <property type="entry name" value="ABC_membrane"/>
    <property type="match status" value="2"/>
</dbReference>
<dbReference type="PROSITE" id="PS50893">
    <property type="entry name" value="ABC_TRANSPORTER_2"/>
    <property type="match status" value="2"/>
</dbReference>
<dbReference type="CDD" id="cd18577">
    <property type="entry name" value="ABC_6TM_Pgp_ABCB1_D1_like"/>
    <property type="match status" value="1"/>
</dbReference>
<feature type="transmembrane region" description="Helical" evidence="16">
    <location>
        <begin position="210"/>
        <end position="231"/>
    </location>
</feature>
<evidence type="ECO:0000256" key="8">
    <source>
        <dbReference type="ARBA" id="ARBA00022840"/>
    </source>
</evidence>
<feature type="transmembrane region" description="Helical" evidence="16">
    <location>
        <begin position="324"/>
        <end position="343"/>
    </location>
</feature>
<dbReference type="Gene3D" id="3.40.50.300">
    <property type="entry name" value="P-loop containing nucleotide triphosphate hydrolases"/>
    <property type="match status" value="2"/>
</dbReference>
<keyword evidence="6" id="KW-0677">Repeat</keyword>
<evidence type="ECO:0000256" key="10">
    <source>
        <dbReference type="ARBA" id="ARBA00022989"/>
    </source>
</evidence>
<keyword evidence="9" id="KW-1278">Translocase</keyword>
<proteinExistence type="inferred from homology"/>
<evidence type="ECO:0000256" key="7">
    <source>
        <dbReference type="ARBA" id="ARBA00022741"/>
    </source>
</evidence>
<evidence type="ECO:0000256" key="9">
    <source>
        <dbReference type="ARBA" id="ARBA00022967"/>
    </source>
</evidence>
<feature type="coiled-coil region" evidence="14">
    <location>
        <begin position="689"/>
        <end position="716"/>
    </location>
</feature>
<dbReference type="PROSITE" id="PS00211">
    <property type="entry name" value="ABC_TRANSPORTER_1"/>
    <property type="match status" value="2"/>
</dbReference>
<evidence type="ECO:0000256" key="6">
    <source>
        <dbReference type="ARBA" id="ARBA00022737"/>
    </source>
</evidence>
<feature type="domain" description="ABC transmembrane type-1" evidence="18">
    <location>
        <begin position="733"/>
        <end position="1019"/>
    </location>
</feature>
<accession>A0A914WE06</accession>
<comment type="subcellular location">
    <subcellularLocation>
        <location evidence="1">Membrane</location>
        <topology evidence="1">Multi-pass membrane protein</topology>
    </subcellularLocation>
</comment>
<evidence type="ECO:0000256" key="2">
    <source>
        <dbReference type="ARBA" id="ARBA00007577"/>
    </source>
</evidence>
<dbReference type="Gene3D" id="1.20.1560.10">
    <property type="entry name" value="ABC transporter type 1, transmembrane domain"/>
    <property type="match status" value="1"/>
</dbReference>
<feature type="transmembrane region" description="Helical" evidence="16">
    <location>
        <begin position="108"/>
        <end position="131"/>
    </location>
</feature>
<dbReference type="FunFam" id="3.40.50.300:FF:000479">
    <property type="entry name" value="Multidrug resistance protein 1A"/>
    <property type="match status" value="1"/>
</dbReference>
<dbReference type="PANTHER" id="PTHR43394">
    <property type="entry name" value="ATP-DEPENDENT PERMEASE MDL1, MITOCHONDRIAL"/>
    <property type="match status" value="1"/>
</dbReference>
<feature type="domain" description="ABC transporter" evidence="17">
    <location>
        <begin position="386"/>
        <end position="622"/>
    </location>
</feature>
<feature type="transmembrane region" description="Helical" evidence="16">
    <location>
        <begin position="997"/>
        <end position="1014"/>
    </location>
</feature>
<dbReference type="PROSITE" id="PS50929">
    <property type="entry name" value="ABC_TM1F"/>
    <property type="match status" value="2"/>
</dbReference>
<dbReference type="GO" id="GO:0008559">
    <property type="term" value="F:ABC-type xenobiotic transporter activity"/>
    <property type="evidence" value="ECO:0007669"/>
    <property type="project" value="UniProtKB-EC"/>
</dbReference>
<feature type="transmembrane region" description="Helical" evidence="16">
    <location>
        <begin position="967"/>
        <end position="985"/>
    </location>
</feature>
<feature type="transmembrane region" description="Helical" evidence="16">
    <location>
        <begin position="40"/>
        <end position="65"/>
    </location>
</feature>
<dbReference type="CDD" id="cd18578">
    <property type="entry name" value="ABC_6TM_Pgp_ABCB1_D2_like"/>
    <property type="match status" value="1"/>
</dbReference>
<comment type="similarity">
    <text evidence="2">Belongs to the ABC transporter superfamily. ABCB family. Multidrug resistance exporter (TC 3.A.1.201) subfamily.</text>
</comment>
<feature type="domain" description="ABC transporter" evidence="17">
    <location>
        <begin position="1053"/>
        <end position="1290"/>
    </location>
</feature>
<dbReference type="Proteomes" id="UP000887566">
    <property type="component" value="Unplaced"/>
</dbReference>
<dbReference type="GO" id="GO:0016887">
    <property type="term" value="F:ATP hydrolysis activity"/>
    <property type="evidence" value="ECO:0007669"/>
    <property type="project" value="InterPro"/>
</dbReference>
<keyword evidence="4" id="KW-0813">Transport</keyword>
<dbReference type="InterPro" id="IPR003439">
    <property type="entry name" value="ABC_transporter-like_ATP-bd"/>
</dbReference>
<feature type="region of interest" description="Disordered" evidence="15">
    <location>
        <begin position="1"/>
        <end position="21"/>
    </location>
</feature>
<keyword evidence="10 16" id="KW-1133">Transmembrane helix</keyword>
<dbReference type="Pfam" id="PF00005">
    <property type="entry name" value="ABC_tran"/>
    <property type="match status" value="2"/>
</dbReference>
<dbReference type="SUPFAM" id="SSF52540">
    <property type="entry name" value="P-loop containing nucleoside triphosphate hydrolases"/>
    <property type="match status" value="2"/>
</dbReference>
<reference evidence="20" key="1">
    <citation type="submission" date="2022-11" db="UniProtKB">
        <authorList>
            <consortium name="WormBaseParasite"/>
        </authorList>
    </citation>
    <scope>IDENTIFICATION</scope>
</reference>
<dbReference type="InterPro" id="IPR039421">
    <property type="entry name" value="Type_1_exporter"/>
</dbReference>
<dbReference type="InterPro" id="IPR011527">
    <property type="entry name" value="ABC1_TM_dom"/>
</dbReference>
<dbReference type="GO" id="GO:0015421">
    <property type="term" value="F:ABC-type oligopeptide transporter activity"/>
    <property type="evidence" value="ECO:0007669"/>
    <property type="project" value="TreeGrafter"/>
</dbReference>
<dbReference type="EC" id="7.6.2.2" evidence="3"/>
<dbReference type="GO" id="GO:0005743">
    <property type="term" value="C:mitochondrial inner membrane"/>
    <property type="evidence" value="ECO:0007669"/>
    <property type="project" value="TreeGrafter"/>
</dbReference>
<evidence type="ECO:0000313" key="20">
    <source>
        <dbReference type="WBParaSite" id="PSAMB.scaffold364size54463.g5008.t1"/>
    </source>
</evidence>
<evidence type="ECO:0000259" key="18">
    <source>
        <dbReference type="PROSITE" id="PS50929"/>
    </source>
</evidence>
<name>A0A914WE06_9BILA</name>
<keyword evidence="8" id="KW-0067">ATP-binding</keyword>
<dbReference type="GO" id="GO:0005524">
    <property type="term" value="F:ATP binding"/>
    <property type="evidence" value="ECO:0007669"/>
    <property type="project" value="UniProtKB-KW"/>
</dbReference>
<evidence type="ECO:0000256" key="15">
    <source>
        <dbReference type="SAM" id="MobiDB-lite"/>
    </source>
</evidence>
<keyword evidence="14" id="KW-0175">Coiled coil</keyword>
<dbReference type="SUPFAM" id="SSF90123">
    <property type="entry name" value="ABC transporter transmembrane region"/>
    <property type="match status" value="2"/>
</dbReference>
<feature type="transmembrane region" description="Helical" evidence="16">
    <location>
        <begin position="773"/>
        <end position="798"/>
    </location>
</feature>
<dbReference type="PANTHER" id="PTHR43394:SF27">
    <property type="entry name" value="ATP-DEPENDENT TRANSLOCASE ABCB1-LIKE"/>
    <property type="match status" value="1"/>
</dbReference>
<keyword evidence="5 16" id="KW-0812">Transmembrane</keyword>
<evidence type="ECO:0000256" key="11">
    <source>
        <dbReference type="ARBA" id="ARBA00023136"/>
    </source>
</evidence>
<sequence>MTVKKAADDSPKNSPKEEKAKPTNESSLFNLYRYASKCDWVLLAIGAICAVVSGCGMPFMAILFAQISQSFVRITQVLNAGTDVTSAPSNTTALPYTMEQFNEEIVKYSLIFVGIGILMFITASLQVITFLRVCENMIHRLRADFFKAVLRQNIGWFDENQSGTLTSKLFDNIERIQEGTGDKVAQLIQQTGQFICGLIVAFVYSWKLTLIMMSLTPVMVLSSAFIAKMMAKAAARESAKYMRAGAIAEEVLTSVRTVIAFNGQKFEAARYNDALLGSKRDSIMKSFYMGFGMFTSLLVTFGSYGLAFWIGIVWVHDGEMDPATVMAVFFSVLLGSIALGQAGPNFAVIGTAKGSAGAVYEIIDRVPEIDAYSEEGEILSQVKGNIEFHDVHFSYASRPDIKILNGVSFKAKAGETVALVGSSGCGKSTSVNLMLRYYDAVGGRVTLDGHDITKLNLRKLRKIIGVVSQEPILFNCTIADNVKLGKDGATDKEVVDACKMSNAHDFISKLPDGYKTMVGERGAQLSGGQKQRIAIARTLISNPKVLLLDEATSALDAESESIVQAALDKAGKGRTMLIVAHRLSTIRNADKIIALKSGNIEEMGSHAELMAKQGLYYDLVTAQQFTDAVDGSVAVTTERQISKASNRKIERHVFERQSTRSIRSRLSSFTSGDVPFSRVGSIALTNNVVEEMIAEEDDIEKDRMKAELKMEGAQESNFLQIIKRARPEWCMMAVAATFSIGQGAVFPLFSLLFTEILNTFAKTGDEQISDGRIWSIMFVVLGLVQGGTALGSLFFFGYSAEKFTNRLRSLTFNNILRQDVAYFDNPTHASGKICTRLASDAPNIKAAMDYRLGSLLQAVSGLIVSLIIAFIFSWKMALLAIGIFPFGLIGEVFRGRFENSAHRDSTKLLEEAGKVAMEAIENVRTVQALTLEFKFLEKFDNFLEKPHRSSLTRAVIQGPCYGLANSIYYFLYASSFLFGAYLVRIGDTQSMNVLRSLFAIGFSSETLGLGALYFPGYRKARTAAGLLFKMLNEEPVIDSYSEGGAKPTISGNITFNSVHFAYPQRPGIRVLKGLQLTVQKGKTLALVGPSGCGKSTVIGLLERFYNPLDGTVMVDGSELKSINPAHMRKNIALVSQEPVLFDCSIRENIIYGLTESVTEEKILEAARLANIHSFVSGLPEGYDTRVGEKGTQLSGGQKQRIAIARALVRDPHILLLDEATSALDTESEKIVQEALDRAREGRTCVVIAHRLSTIINSDVIAVVRNGVVVEQGSHQELMAQKGAYFALTEKQNGKS</sequence>
<evidence type="ECO:0000256" key="14">
    <source>
        <dbReference type="SAM" id="Coils"/>
    </source>
</evidence>
<protein>
    <recommendedName>
        <fullName evidence="3">ABC-type xenobiotic transporter</fullName>
        <ecNumber evidence="3">7.6.2.2</ecNumber>
    </recommendedName>
</protein>
<feature type="transmembrane region" description="Helical" evidence="16">
    <location>
        <begin position="184"/>
        <end position="204"/>
    </location>
</feature>
<keyword evidence="7" id="KW-0547">Nucleotide-binding</keyword>
<evidence type="ECO:0000256" key="4">
    <source>
        <dbReference type="ARBA" id="ARBA00022448"/>
    </source>
</evidence>
<evidence type="ECO:0000256" key="13">
    <source>
        <dbReference type="ARBA" id="ARBA00034018"/>
    </source>
</evidence>
<evidence type="ECO:0000256" key="5">
    <source>
        <dbReference type="ARBA" id="ARBA00022692"/>
    </source>
</evidence>
<evidence type="ECO:0000256" key="16">
    <source>
        <dbReference type="SAM" id="Phobius"/>
    </source>
</evidence>
<keyword evidence="11 16" id="KW-0472">Membrane</keyword>
<dbReference type="WBParaSite" id="PSAMB.scaffold364size54463.g5008.t1">
    <property type="protein sequence ID" value="PSAMB.scaffold364size54463.g5008.t1"/>
    <property type="gene ID" value="PSAMB.scaffold364size54463.g5008"/>
</dbReference>
<feature type="domain" description="ABC transmembrane type-1" evidence="18">
    <location>
        <begin position="44"/>
        <end position="351"/>
    </location>
</feature>
<feature type="transmembrane region" description="Helical" evidence="16">
    <location>
        <begin position="878"/>
        <end position="897"/>
    </location>
</feature>
<evidence type="ECO:0000313" key="19">
    <source>
        <dbReference type="Proteomes" id="UP000887566"/>
    </source>
</evidence>
<dbReference type="InterPro" id="IPR017871">
    <property type="entry name" value="ABC_transporter-like_CS"/>
</dbReference>
<evidence type="ECO:0000259" key="17">
    <source>
        <dbReference type="PROSITE" id="PS50893"/>
    </source>
</evidence>
<keyword evidence="19" id="KW-1185">Reference proteome</keyword>
<dbReference type="InterPro" id="IPR036640">
    <property type="entry name" value="ABC1_TM_sf"/>
</dbReference>
<feature type="transmembrane region" description="Helical" evidence="16">
    <location>
        <begin position="287"/>
        <end position="312"/>
    </location>
</feature>